<feature type="domain" description="AMIN-like" evidence="3">
    <location>
        <begin position="83"/>
        <end position="206"/>
    </location>
</feature>
<feature type="signal peptide" evidence="2">
    <location>
        <begin position="1"/>
        <end position="30"/>
    </location>
</feature>
<protein>
    <recommendedName>
        <fullName evidence="3">AMIN-like domain-containing protein</fullName>
    </recommendedName>
</protein>
<feature type="compositionally biased region" description="Polar residues" evidence="1">
    <location>
        <begin position="34"/>
        <end position="43"/>
    </location>
</feature>
<feature type="compositionally biased region" description="Low complexity" evidence="1">
    <location>
        <begin position="44"/>
        <end position="56"/>
    </location>
</feature>
<comment type="caution">
    <text evidence="4">The sequence shown here is derived from an EMBL/GenBank/DDBJ whole genome shotgun (WGS) entry which is preliminary data.</text>
</comment>
<proteinExistence type="predicted"/>
<sequence>MTAYRRPLLPAALTAAALLLVACGNGGVSSAPTTTIATDSESGTSTVTATANPTATADERPLGKPDLLPKAQETQWSEDFIILDNIRAGSHQGFDRVVFDLTDGADPGWQIDYVDEPLQQASGNPVDVAGNAFLHVMITNTTYPFELGIEDPLDPGTFPGAGQVNEIAYTSIFEGYTEAYIGLDEQLPYSVTLLHNPTRVVIDFEHQ</sequence>
<feature type="region of interest" description="Disordered" evidence="1">
    <location>
        <begin position="34"/>
        <end position="67"/>
    </location>
</feature>
<organism evidence="4 5">
    <name type="scientific">Corynebacterium lemuris</name>
    <dbReference type="NCBI Taxonomy" id="1859292"/>
    <lineage>
        <taxon>Bacteria</taxon>
        <taxon>Bacillati</taxon>
        <taxon>Actinomycetota</taxon>
        <taxon>Actinomycetes</taxon>
        <taxon>Mycobacteriales</taxon>
        <taxon>Corynebacteriaceae</taxon>
        <taxon>Corynebacterium</taxon>
    </lineage>
</organism>
<keyword evidence="5" id="KW-1185">Reference proteome</keyword>
<dbReference type="InterPro" id="IPR056303">
    <property type="entry name" value="AMIN-like"/>
</dbReference>
<name>A0ABT2FWL6_9CORY</name>
<keyword evidence="2" id="KW-0732">Signal</keyword>
<dbReference type="RefSeq" id="WP_259427253.1">
    <property type="nucleotide sequence ID" value="NZ_JANWTC010000003.1"/>
</dbReference>
<dbReference type="Pfam" id="PF24837">
    <property type="entry name" value="AMIN-like"/>
    <property type="match status" value="1"/>
</dbReference>
<evidence type="ECO:0000313" key="5">
    <source>
        <dbReference type="Proteomes" id="UP001205965"/>
    </source>
</evidence>
<evidence type="ECO:0000256" key="1">
    <source>
        <dbReference type="SAM" id="MobiDB-lite"/>
    </source>
</evidence>
<evidence type="ECO:0000313" key="4">
    <source>
        <dbReference type="EMBL" id="MCS5479195.1"/>
    </source>
</evidence>
<reference evidence="4 5" key="1">
    <citation type="submission" date="2022-08" db="EMBL/GenBank/DDBJ databases">
        <title>YIM 101645 draft genome.</title>
        <authorList>
            <person name="Chen X."/>
        </authorList>
    </citation>
    <scope>NUCLEOTIDE SEQUENCE [LARGE SCALE GENOMIC DNA]</scope>
    <source>
        <strain evidence="4 5">YIM 101645</strain>
    </source>
</reference>
<dbReference type="EMBL" id="JANWTC010000003">
    <property type="protein sequence ID" value="MCS5479195.1"/>
    <property type="molecule type" value="Genomic_DNA"/>
</dbReference>
<evidence type="ECO:0000259" key="3">
    <source>
        <dbReference type="Pfam" id="PF24837"/>
    </source>
</evidence>
<dbReference type="Proteomes" id="UP001205965">
    <property type="component" value="Unassembled WGS sequence"/>
</dbReference>
<dbReference type="PROSITE" id="PS51257">
    <property type="entry name" value="PROKAR_LIPOPROTEIN"/>
    <property type="match status" value="1"/>
</dbReference>
<feature type="chain" id="PRO_5046231845" description="AMIN-like domain-containing protein" evidence="2">
    <location>
        <begin position="31"/>
        <end position="207"/>
    </location>
</feature>
<gene>
    <name evidence="4" type="ORF">NYP18_05955</name>
</gene>
<evidence type="ECO:0000256" key="2">
    <source>
        <dbReference type="SAM" id="SignalP"/>
    </source>
</evidence>
<dbReference type="Gene3D" id="2.60.40.3500">
    <property type="match status" value="1"/>
</dbReference>
<accession>A0ABT2FWL6</accession>